<dbReference type="AlphaFoldDB" id="X6NJW7"/>
<dbReference type="EMBL" id="ASPP01008016">
    <property type="protein sequence ID" value="ETO26208.1"/>
    <property type="molecule type" value="Genomic_DNA"/>
</dbReference>
<gene>
    <name evidence="3" type="ORF">RFI_10929</name>
</gene>
<accession>X6NJW7</accession>
<feature type="signal peptide" evidence="2">
    <location>
        <begin position="1"/>
        <end position="21"/>
    </location>
</feature>
<feature type="chain" id="PRO_5004975676" evidence="2">
    <location>
        <begin position="22"/>
        <end position="554"/>
    </location>
</feature>
<evidence type="ECO:0000256" key="2">
    <source>
        <dbReference type="SAM" id="SignalP"/>
    </source>
</evidence>
<protein>
    <submittedName>
        <fullName evidence="3">Uncharacterized protein</fullName>
    </submittedName>
</protein>
<evidence type="ECO:0000313" key="4">
    <source>
        <dbReference type="Proteomes" id="UP000023152"/>
    </source>
</evidence>
<dbReference type="Proteomes" id="UP000023152">
    <property type="component" value="Unassembled WGS sequence"/>
</dbReference>
<evidence type="ECO:0000313" key="3">
    <source>
        <dbReference type="EMBL" id="ETO26208.1"/>
    </source>
</evidence>
<organism evidence="3 4">
    <name type="scientific">Reticulomyxa filosa</name>
    <dbReference type="NCBI Taxonomy" id="46433"/>
    <lineage>
        <taxon>Eukaryota</taxon>
        <taxon>Sar</taxon>
        <taxon>Rhizaria</taxon>
        <taxon>Retaria</taxon>
        <taxon>Foraminifera</taxon>
        <taxon>Monothalamids</taxon>
        <taxon>Reticulomyxidae</taxon>
        <taxon>Reticulomyxa</taxon>
    </lineage>
</organism>
<keyword evidence="4" id="KW-1185">Reference proteome</keyword>
<feature type="compositionally biased region" description="Basic and acidic residues" evidence="1">
    <location>
        <begin position="112"/>
        <end position="132"/>
    </location>
</feature>
<keyword evidence="2" id="KW-0732">Signal</keyword>
<proteinExistence type="predicted"/>
<comment type="caution">
    <text evidence="3">The sequence shown here is derived from an EMBL/GenBank/DDBJ whole genome shotgun (WGS) entry which is preliminary data.</text>
</comment>
<name>X6NJW7_RETFI</name>
<evidence type="ECO:0000256" key="1">
    <source>
        <dbReference type="SAM" id="MobiDB-lite"/>
    </source>
</evidence>
<sequence length="554" mass="61617">MVIFTIHIVLKFLFLSDIANEFNTRVKDIGKIPNLTEIITKREKAANLQPVKKEEKKETKSEEKSEEKEAATTKDKKSQTADEDEEKKKSSGKGMFDSMKTGAKVGVAMAEKSVDKEKGENKETEKGEDTTKKKGQNTTPSAQAEKTQNTGWKRTIPTGADPNKFNKSTPILVNPKSTVILDNPEAFKDINGFEVAFASSIAAGDIDRHGNNFGISKDKEVVKIDQGKAGLEVYSTEQELRKVILKNFIDFGYAKEKTDIDISSDGQLVEVKTHKMIISFDIRKFKEALDQQQIGKDELENVIGNRVVKLYKADVNLIDHKYRMNLDSASSGDRLVLTANNKEDVVDFYVLSTVWRMNIAKELSNTLDIILKTNAPDELLKSGNWIISLADKDPIAWAKENGYSIEGKDPVQWAVNKPSEWLEEYNKIKAKQELGITNNSNADKQDIKIINKLSVFEMRENSSSENVDSKNLNPSLSSSMVVKDSSNVELSTSTVINDSSTSDKVLSDSTVIKDSKDNLADLAKVSEDKEAIKTAKKTKGTDQARVFSEAYASS</sequence>
<feature type="region of interest" description="Disordered" evidence="1">
    <location>
        <begin position="47"/>
        <end position="169"/>
    </location>
</feature>
<reference evidence="3 4" key="1">
    <citation type="journal article" date="2013" name="Curr. Biol.">
        <title>The Genome of the Foraminiferan Reticulomyxa filosa.</title>
        <authorList>
            <person name="Glockner G."/>
            <person name="Hulsmann N."/>
            <person name="Schleicher M."/>
            <person name="Noegel A.A."/>
            <person name="Eichinger L."/>
            <person name="Gallinger C."/>
            <person name="Pawlowski J."/>
            <person name="Sierra R."/>
            <person name="Euteneuer U."/>
            <person name="Pillet L."/>
            <person name="Moustafa A."/>
            <person name="Platzer M."/>
            <person name="Groth M."/>
            <person name="Szafranski K."/>
            <person name="Schliwa M."/>
        </authorList>
    </citation>
    <scope>NUCLEOTIDE SEQUENCE [LARGE SCALE GENOMIC DNA]</scope>
</reference>
<feature type="compositionally biased region" description="Basic and acidic residues" evidence="1">
    <location>
        <begin position="47"/>
        <end position="80"/>
    </location>
</feature>
<feature type="compositionally biased region" description="Polar residues" evidence="1">
    <location>
        <begin position="136"/>
        <end position="152"/>
    </location>
</feature>